<dbReference type="GO" id="GO:0005680">
    <property type="term" value="C:anaphase-promoting complex"/>
    <property type="evidence" value="ECO:0007669"/>
    <property type="project" value="InterPro"/>
</dbReference>
<dbReference type="PANTHER" id="PTHR13260">
    <property type="entry name" value="ANAPHASE PROMOTING COMPLEX SUBUNIT 4 APC4"/>
    <property type="match status" value="1"/>
</dbReference>
<accession>A0A1X2HN79</accession>
<proteinExistence type="predicted"/>
<dbReference type="InParanoid" id="A0A1X2HN79"/>
<organism evidence="7 8">
    <name type="scientific">Syncephalastrum racemosum</name>
    <name type="common">Filamentous fungus</name>
    <dbReference type="NCBI Taxonomy" id="13706"/>
    <lineage>
        <taxon>Eukaryota</taxon>
        <taxon>Fungi</taxon>
        <taxon>Fungi incertae sedis</taxon>
        <taxon>Mucoromycota</taxon>
        <taxon>Mucoromycotina</taxon>
        <taxon>Mucoromycetes</taxon>
        <taxon>Mucorales</taxon>
        <taxon>Syncephalastraceae</taxon>
        <taxon>Syncephalastrum</taxon>
    </lineage>
</organism>
<keyword evidence="8" id="KW-1185">Reference proteome</keyword>
<dbReference type="OMA" id="ETVINAM"/>
<protein>
    <recommendedName>
        <fullName evidence="6">Anaphase-promoting complex subunit 4-like WD40 domain-containing protein</fullName>
    </recommendedName>
</protein>
<dbReference type="InterPro" id="IPR024977">
    <property type="entry name" value="Apc4-like_WD40_dom"/>
</dbReference>
<evidence type="ECO:0000256" key="4">
    <source>
        <dbReference type="ARBA" id="ARBA00023306"/>
    </source>
</evidence>
<evidence type="ECO:0000256" key="5">
    <source>
        <dbReference type="SAM" id="MobiDB-lite"/>
    </source>
</evidence>
<evidence type="ECO:0000259" key="6">
    <source>
        <dbReference type="Pfam" id="PF12894"/>
    </source>
</evidence>
<dbReference type="Proteomes" id="UP000242180">
    <property type="component" value="Unassembled WGS sequence"/>
</dbReference>
<keyword evidence="4" id="KW-0131">Cell cycle</keyword>
<dbReference type="GO" id="GO:0034399">
    <property type="term" value="C:nuclear periphery"/>
    <property type="evidence" value="ECO:0007669"/>
    <property type="project" value="TreeGrafter"/>
</dbReference>
<dbReference type="InterPro" id="IPR015943">
    <property type="entry name" value="WD40/YVTN_repeat-like_dom_sf"/>
</dbReference>
<dbReference type="InterPro" id="IPR024789">
    <property type="entry name" value="APC4"/>
</dbReference>
<keyword evidence="3" id="KW-0833">Ubl conjugation pathway</keyword>
<dbReference type="GO" id="GO:0070979">
    <property type="term" value="P:protein K11-linked ubiquitination"/>
    <property type="evidence" value="ECO:0007669"/>
    <property type="project" value="TreeGrafter"/>
</dbReference>
<dbReference type="AlphaFoldDB" id="A0A1X2HN79"/>
<sequence length="210" mass="23433">MEEPLEHEFPSFAEKILDGPASHISWSPTHDLAALVFDRKRIALCRCGIHLIWTLESPDHTDVTDLVWKPSGQELAFATKGGSVFLVDTRSFEPQVTTCFPPSAEWTDQDHSTEYAITSLAWIRYDMQTHTEKNYLPDIETVINAMPLLTSVPPDAPTTPIQLNPKPSKEPLPPKHEAPLKECLLLLVGDTNANVHVWYVEALCALPSSP</sequence>
<evidence type="ECO:0000256" key="3">
    <source>
        <dbReference type="ARBA" id="ARBA00022786"/>
    </source>
</evidence>
<reference evidence="7 8" key="1">
    <citation type="submission" date="2016-07" db="EMBL/GenBank/DDBJ databases">
        <title>Pervasive Adenine N6-methylation of Active Genes in Fungi.</title>
        <authorList>
            <consortium name="DOE Joint Genome Institute"/>
            <person name="Mondo S.J."/>
            <person name="Dannebaum R.O."/>
            <person name="Kuo R.C."/>
            <person name="Labutti K."/>
            <person name="Haridas S."/>
            <person name="Kuo A."/>
            <person name="Salamov A."/>
            <person name="Ahrendt S.R."/>
            <person name="Lipzen A."/>
            <person name="Sullivan W."/>
            <person name="Andreopoulos W.B."/>
            <person name="Clum A."/>
            <person name="Lindquist E."/>
            <person name="Daum C."/>
            <person name="Ramamoorthy G.K."/>
            <person name="Gryganskyi A."/>
            <person name="Culley D."/>
            <person name="Magnuson J.K."/>
            <person name="James T.Y."/>
            <person name="O'Malley M.A."/>
            <person name="Stajich J.E."/>
            <person name="Spatafora J.W."/>
            <person name="Visel A."/>
            <person name="Grigoriev I.V."/>
        </authorList>
    </citation>
    <scope>NUCLEOTIDE SEQUENCE [LARGE SCALE GENOMIC DNA]</scope>
    <source>
        <strain evidence="7 8">NRRL 2496</strain>
    </source>
</reference>
<feature type="domain" description="Anaphase-promoting complex subunit 4-like WD40" evidence="6">
    <location>
        <begin position="25"/>
        <end position="93"/>
    </location>
</feature>
<keyword evidence="2" id="KW-0498">Mitosis</keyword>
<dbReference type="Pfam" id="PF12894">
    <property type="entry name" value="ANAPC4_WD40"/>
    <property type="match status" value="1"/>
</dbReference>
<dbReference type="STRING" id="13706.A0A1X2HN79"/>
<dbReference type="GO" id="GO:0031145">
    <property type="term" value="P:anaphase-promoting complex-dependent catabolic process"/>
    <property type="evidence" value="ECO:0007669"/>
    <property type="project" value="InterPro"/>
</dbReference>
<dbReference type="PANTHER" id="PTHR13260:SF0">
    <property type="entry name" value="ANAPHASE-PROMOTING COMPLEX SUBUNIT 4"/>
    <property type="match status" value="1"/>
</dbReference>
<evidence type="ECO:0000313" key="8">
    <source>
        <dbReference type="Proteomes" id="UP000242180"/>
    </source>
</evidence>
<dbReference type="OrthoDB" id="2110451at2759"/>
<feature type="region of interest" description="Disordered" evidence="5">
    <location>
        <begin position="154"/>
        <end position="175"/>
    </location>
</feature>
<dbReference type="InterPro" id="IPR036322">
    <property type="entry name" value="WD40_repeat_dom_sf"/>
</dbReference>
<dbReference type="GO" id="GO:0051301">
    <property type="term" value="P:cell division"/>
    <property type="evidence" value="ECO:0007669"/>
    <property type="project" value="UniProtKB-KW"/>
</dbReference>
<evidence type="ECO:0000256" key="2">
    <source>
        <dbReference type="ARBA" id="ARBA00022776"/>
    </source>
</evidence>
<name>A0A1X2HN79_SYNRA</name>
<dbReference type="EMBL" id="MCGN01000002">
    <property type="protein sequence ID" value="ORZ00844.1"/>
    <property type="molecule type" value="Genomic_DNA"/>
</dbReference>
<gene>
    <name evidence="7" type="ORF">BCR43DRAFT_155310</name>
</gene>
<dbReference type="Gene3D" id="2.130.10.10">
    <property type="entry name" value="YVTN repeat-like/Quinoprotein amine dehydrogenase"/>
    <property type="match status" value="1"/>
</dbReference>
<dbReference type="SUPFAM" id="SSF50978">
    <property type="entry name" value="WD40 repeat-like"/>
    <property type="match status" value="1"/>
</dbReference>
<comment type="caution">
    <text evidence="7">The sequence shown here is derived from an EMBL/GenBank/DDBJ whole genome shotgun (WGS) entry which is preliminary data.</text>
</comment>
<evidence type="ECO:0000313" key="7">
    <source>
        <dbReference type="EMBL" id="ORZ00844.1"/>
    </source>
</evidence>
<evidence type="ECO:0000256" key="1">
    <source>
        <dbReference type="ARBA" id="ARBA00022618"/>
    </source>
</evidence>
<keyword evidence="1" id="KW-0132">Cell division</keyword>